<evidence type="ECO:0000313" key="1">
    <source>
        <dbReference type="EMBL" id="BAO04905.1"/>
    </source>
</evidence>
<dbReference type="EMBL" id="BA000058">
    <property type="protein sequence ID" value="BAO04905.1"/>
    <property type="molecule type" value="Genomic_DNA"/>
</dbReference>
<dbReference type="Gene3D" id="3.40.50.300">
    <property type="entry name" value="P-loop containing nucleotide triphosphate hydrolases"/>
    <property type="match status" value="1"/>
</dbReference>
<gene>
    <name evidence="1" type="ORF">CBO05P1_186</name>
</gene>
<dbReference type="Proteomes" id="UP000054164">
    <property type="component" value="Unassembled WGS sequence"/>
</dbReference>
<dbReference type="Gene3D" id="3.30.420.240">
    <property type="match status" value="1"/>
</dbReference>
<dbReference type="HOGENOM" id="CLU_465934_0_0_9"/>
<accession>A0A060N5S0</accession>
<dbReference type="GO" id="GO:0004386">
    <property type="term" value="F:helicase activity"/>
    <property type="evidence" value="ECO:0007669"/>
    <property type="project" value="UniProtKB-KW"/>
</dbReference>
<dbReference type="AlphaFoldDB" id="A0A060N5S0"/>
<keyword evidence="1" id="KW-0347">Helicase</keyword>
<keyword evidence="1" id="KW-0067">ATP-binding</keyword>
<keyword evidence="1" id="KW-0378">Hydrolase</keyword>
<dbReference type="InterPro" id="IPR027417">
    <property type="entry name" value="P-loop_NTPase"/>
</dbReference>
<name>A0A060N5S0_CLOBO</name>
<dbReference type="RefSeq" id="WP_242831570.1">
    <property type="nucleotide sequence ID" value="NZ_BA000058.1"/>
</dbReference>
<protein>
    <submittedName>
        <fullName evidence="1">Helicase, ATP-dependent</fullName>
    </submittedName>
</protein>
<proteinExistence type="predicted"/>
<keyword evidence="1" id="KW-0547">Nucleotide-binding</keyword>
<reference evidence="1" key="1">
    <citation type="submission" date="2013-10" db="EMBL/GenBank/DDBJ databases">
        <title>Draft genome sequence of Clostridium botulinum type B strain Osaka05.</title>
        <authorList>
            <person name="Sakaguchi Y."/>
            <person name="Hosomi K."/>
            <person name="Uchiyama J."/>
            <person name="Ogura Y."/>
            <person name="Sakaguchi M."/>
            <person name="Kohda T."/>
            <person name="Mukamoto M."/>
            <person name="Misawa N."/>
            <person name="Matsuzaki S."/>
            <person name="Hayashi T."/>
            <person name="Kozaki S."/>
        </authorList>
    </citation>
    <scope>NUCLEOTIDE SEQUENCE</scope>
    <source>
        <strain evidence="1">Osaka05</strain>
    </source>
</reference>
<organism evidence="1">
    <name type="scientific">Clostridium botulinum B str. Osaka05</name>
    <dbReference type="NCBI Taxonomy" id="1407017"/>
    <lineage>
        <taxon>Bacteria</taxon>
        <taxon>Bacillati</taxon>
        <taxon>Bacillota</taxon>
        <taxon>Clostridia</taxon>
        <taxon>Eubacteriales</taxon>
        <taxon>Clostridiaceae</taxon>
        <taxon>Clostridium</taxon>
    </lineage>
</organism>
<sequence>MISPEMGGMRLDLDQRMFLRSLCRFLSTYGVMPRGYGKTLLEIMAIYHTCIFIPDSNLAMSAQTKENAASISEEKHRELLKNFPLLKNEVVSSSFTKNGAEVVFTSGSTYTVLANAQSSKGQRKHRLTIEEAALLNNDLYKDALEPVVNVPRRTIGRKSIINPYELNGMINFVTTSGYRGSDEFVRVLDMIDSMAELKGKMVLGASWRLPCWYGRGETESQIMAKKNDPTQSATRFAQNYESKWVGSSDGALINISKMLKLQTLNIPELECTKDKKGNLDLNEYVFGVDVARSSSQSNNKTAISILKIIRNDKGIIRQIQLVNLVEPPNGLTFKEQSLVVKRLFYKYGGDLNLSKSRVKAIVIDGNVIGKGLIDRLLEEVTDPETNEELGSFDTINTDSKPDNPSAPKIIYDLTAQGINGDIIRIFTDYVETEKLRLLKSFEAIKNKVSQNNMVDAEQACLNTKFLIDEVANLKLKQTNKSVTVEPTVKKIDKDRYSSLAYCLYYIFMFLEKTEDDDYEDDEQLVFY</sequence>